<accession>A0A8S9ITQ2</accession>
<keyword evidence="3" id="KW-1185">Reference proteome</keyword>
<evidence type="ECO:0000313" key="2">
    <source>
        <dbReference type="EMBL" id="KAF3564871.1"/>
    </source>
</evidence>
<gene>
    <name evidence="2" type="ORF">DY000_02015665</name>
    <name evidence="1" type="ORF">F2Q70_00003757</name>
</gene>
<organism evidence="1">
    <name type="scientific">Brassica cretica</name>
    <name type="common">Mustard</name>
    <dbReference type="NCBI Taxonomy" id="69181"/>
    <lineage>
        <taxon>Eukaryota</taxon>
        <taxon>Viridiplantae</taxon>
        <taxon>Streptophyta</taxon>
        <taxon>Embryophyta</taxon>
        <taxon>Tracheophyta</taxon>
        <taxon>Spermatophyta</taxon>
        <taxon>Magnoliopsida</taxon>
        <taxon>eudicotyledons</taxon>
        <taxon>Gunneridae</taxon>
        <taxon>Pentapetalae</taxon>
        <taxon>rosids</taxon>
        <taxon>malvids</taxon>
        <taxon>Brassicales</taxon>
        <taxon>Brassicaceae</taxon>
        <taxon>Brassiceae</taxon>
        <taxon>Brassica</taxon>
    </lineage>
</organism>
<name>A0A8S9ITQ2_BRACR</name>
<proteinExistence type="predicted"/>
<protein>
    <submittedName>
        <fullName evidence="1">Uncharacterized protein</fullName>
    </submittedName>
</protein>
<dbReference type="Proteomes" id="UP000266723">
    <property type="component" value="Unassembled WGS sequence"/>
</dbReference>
<reference evidence="2" key="2">
    <citation type="submission" date="2019-12" db="EMBL/GenBank/DDBJ databases">
        <authorList>
            <person name="Studholme D.J."/>
            <person name="Sarris P."/>
        </authorList>
    </citation>
    <scope>NUCLEOTIDE SEQUENCE</scope>
    <source>
        <strain evidence="2">PFS-1207/04</strain>
        <tissue evidence="2">Leaf</tissue>
    </source>
</reference>
<dbReference type="EMBL" id="QGKV02000759">
    <property type="protein sequence ID" value="KAF3564871.1"/>
    <property type="molecule type" value="Genomic_DNA"/>
</dbReference>
<reference evidence="1" key="1">
    <citation type="submission" date="2019-12" db="EMBL/GenBank/DDBJ databases">
        <title>Genome sequencing and annotation of Brassica cretica.</title>
        <authorList>
            <person name="Studholme D.J."/>
            <person name="Sarris P.F."/>
        </authorList>
    </citation>
    <scope>NUCLEOTIDE SEQUENCE</scope>
    <source>
        <strain evidence="1">PFS-102/07</strain>
        <tissue evidence="1">Leaf</tissue>
    </source>
</reference>
<dbReference type="EMBL" id="QGKY02001015">
    <property type="protein sequence ID" value="KAF2572743.1"/>
    <property type="molecule type" value="Genomic_DNA"/>
</dbReference>
<sequence>MALAKEETSTTAITHNTRSPSTAITTTVVSQETIAFSGKLDDVYTELNNKFETLNIHVKKLETQGLFAVPRLWKMIFLKLGVDPLSRRTLIPIQVLGEFHGVSFGMHEVLFLYR</sequence>
<evidence type="ECO:0000313" key="1">
    <source>
        <dbReference type="EMBL" id="KAF2572743.1"/>
    </source>
</evidence>
<reference evidence="2 3" key="3">
    <citation type="journal article" date="2020" name="BMC Genomics">
        <title>Intraspecific diversification of the crop wild relative Brassica cretica Lam. using demographic model selection.</title>
        <authorList>
            <person name="Kioukis A."/>
            <person name="Michalopoulou V.A."/>
            <person name="Briers L."/>
            <person name="Pirintsos S."/>
            <person name="Studholme D.J."/>
            <person name="Pavlidis P."/>
            <person name="Sarris P.F."/>
        </authorList>
    </citation>
    <scope>NUCLEOTIDE SEQUENCE [LARGE SCALE GENOMIC DNA]</scope>
    <source>
        <strain evidence="3">cv. PFS-1207/04</strain>
        <strain evidence="2">PFS-1207/04</strain>
    </source>
</reference>
<dbReference type="AlphaFoldDB" id="A0A8S9ITQ2"/>
<evidence type="ECO:0000313" key="3">
    <source>
        <dbReference type="Proteomes" id="UP000266723"/>
    </source>
</evidence>
<comment type="caution">
    <text evidence="1">The sequence shown here is derived from an EMBL/GenBank/DDBJ whole genome shotgun (WGS) entry which is preliminary data.</text>
</comment>